<dbReference type="InterPro" id="IPR051209">
    <property type="entry name" value="FAD-bind_Monooxygenase_sf"/>
</dbReference>
<organism evidence="1 2">
    <name type="scientific">Streptomyces bangladeshensis</name>
    <dbReference type="NCBI Taxonomy" id="295352"/>
    <lineage>
        <taxon>Bacteria</taxon>
        <taxon>Bacillati</taxon>
        <taxon>Actinomycetota</taxon>
        <taxon>Actinomycetes</taxon>
        <taxon>Kitasatosporales</taxon>
        <taxon>Streptomycetaceae</taxon>
        <taxon>Streptomyces</taxon>
    </lineage>
</organism>
<evidence type="ECO:0000313" key="1">
    <source>
        <dbReference type="EMBL" id="GAA2197473.1"/>
    </source>
</evidence>
<accession>A0ABP5NCY7</accession>
<dbReference type="SUPFAM" id="SSF51905">
    <property type="entry name" value="FAD/NAD(P)-binding domain"/>
    <property type="match status" value="1"/>
</dbReference>
<dbReference type="EMBL" id="BAAAOQ010000011">
    <property type="protein sequence ID" value="GAA2197473.1"/>
    <property type="molecule type" value="Genomic_DNA"/>
</dbReference>
<comment type="caution">
    <text evidence="1">The sequence shown here is derived from an EMBL/GenBank/DDBJ whole genome shotgun (WGS) entry which is preliminary data.</text>
</comment>
<dbReference type="Proteomes" id="UP001501391">
    <property type="component" value="Unassembled WGS sequence"/>
</dbReference>
<sequence length="501" mass="56275">MAFAQETDESIATPDVLIVGTGLAGLGMAVKLAEAGHRDFVILEKAGEVGGTWRENTYPGCACDVASVMYSYSFAPNRNWSRMYAEQPEILDYIKHVVKERDLEPHIRFHTEVTSYEFDEAADRWHVRTRSGQEYRPRIVVLAHGALHQPNVPDLPGMDRFKGELFHSAQWDHSVDLRGKRVAVIGTGSSAVQFIPRIAGVAAHVDVFQRNAHWVLPKADRPLKHLERRLFASLPFVQRLYRLAAYWTHELPVLAFLNPKYLGVLELAAKRTLEKQVPDPELRAKLTPTYRIGCKRILLTNDYFPALQRPDVSLTTSGIEEFTESGIRTKDGELHEADVVILATGFSTDNRCASEHIVGRGGLTIQEAWRDGMTAHLGTTVAGFPNLFMLMGPNSGGGAQSILFVIEAQVHYIVECLKLMRSRRATRLEVRAEVQQRFNDWLHAKLSGSVWNSGGCHSWFLDHRGVNRQSWPGTGTSYWRATRRPDPQAFLLTQGGADRSR</sequence>
<keyword evidence="2" id="KW-1185">Reference proteome</keyword>
<dbReference type="Gene3D" id="3.50.50.60">
    <property type="entry name" value="FAD/NAD(P)-binding domain"/>
    <property type="match status" value="2"/>
</dbReference>
<protein>
    <submittedName>
        <fullName evidence="1">NAD(P)/FAD-dependent oxidoreductase</fullName>
    </submittedName>
</protein>
<dbReference type="InterPro" id="IPR036188">
    <property type="entry name" value="FAD/NAD-bd_sf"/>
</dbReference>
<name>A0ABP5NCY7_9ACTN</name>
<dbReference type="RefSeq" id="WP_059248415.1">
    <property type="nucleotide sequence ID" value="NZ_BAAAOQ010000011.1"/>
</dbReference>
<dbReference type="Pfam" id="PF13738">
    <property type="entry name" value="Pyr_redox_3"/>
    <property type="match status" value="1"/>
</dbReference>
<dbReference type="PANTHER" id="PTHR42877">
    <property type="entry name" value="L-ORNITHINE N(5)-MONOOXYGENASE-RELATED"/>
    <property type="match status" value="1"/>
</dbReference>
<reference evidence="2" key="1">
    <citation type="journal article" date="2019" name="Int. J. Syst. Evol. Microbiol.">
        <title>The Global Catalogue of Microorganisms (GCM) 10K type strain sequencing project: providing services to taxonomists for standard genome sequencing and annotation.</title>
        <authorList>
            <consortium name="The Broad Institute Genomics Platform"/>
            <consortium name="The Broad Institute Genome Sequencing Center for Infectious Disease"/>
            <person name="Wu L."/>
            <person name="Ma J."/>
        </authorList>
    </citation>
    <scope>NUCLEOTIDE SEQUENCE [LARGE SCALE GENOMIC DNA]</scope>
    <source>
        <strain evidence="2">JCM 14924</strain>
    </source>
</reference>
<proteinExistence type="predicted"/>
<dbReference type="PANTHER" id="PTHR42877:SF4">
    <property type="entry name" value="FAD_NAD(P)-BINDING DOMAIN-CONTAINING PROTEIN-RELATED"/>
    <property type="match status" value="1"/>
</dbReference>
<dbReference type="PRINTS" id="PR00469">
    <property type="entry name" value="PNDRDTASEII"/>
</dbReference>
<gene>
    <name evidence="1" type="ORF">GCM10009787_36110</name>
</gene>
<evidence type="ECO:0000313" key="2">
    <source>
        <dbReference type="Proteomes" id="UP001501391"/>
    </source>
</evidence>